<evidence type="ECO:0000256" key="2">
    <source>
        <dbReference type="SAM" id="SignalP"/>
    </source>
</evidence>
<dbReference type="WBParaSite" id="PgR007_g081_t01">
    <property type="protein sequence ID" value="PgR007_g081_t01"/>
    <property type="gene ID" value="PgR007_g081"/>
</dbReference>
<evidence type="ECO:0000259" key="3">
    <source>
        <dbReference type="PROSITE" id="PS50948"/>
    </source>
</evidence>
<dbReference type="InterPro" id="IPR052774">
    <property type="entry name" value="Celegans_DevNeuronal_Protein"/>
</dbReference>
<feature type="compositionally biased region" description="Basic and acidic residues" evidence="1">
    <location>
        <begin position="170"/>
        <end position="186"/>
    </location>
</feature>
<reference evidence="5" key="1">
    <citation type="submission" date="2022-11" db="UniProtKB">
        <authorList>
            <consortium name="WormBaseParasite"/>
        </authorList>
    </citation>
    <scope>IDENTIFICATION</scope>
</reference>
<dbReference type="Proteomes" id="UP000887569">
    <property type="component" value="Unplaced"/>
</dbReference>
<proteinExistence type="predicted"/>
<dbReference type="PANTHER" id="PTHR47327:SF1">
    <property type="entry name" value="RE15579P"/>
    <property type="match status" value="1"/>
</dbReference>
<feature type="domain" description="Apple" evidence="3">
    <location>
        <begin position="22"/>
        <end position="105"/>
    </location>
</feature>
<evidence type="ECO:0000256" key="1">
    <source>
        <dbReference type="SAM" id="MobiDB-lite"/>
    </source>
</evidence>
<keyword evidence="2" id="KW-0732">Signal</keyword>
<feature type="region of interest" description="Disordered" evidence="1">
    <location>
        <begin position="164"/>
        <end position="192"/>
    </location>
</feature>
<keyword evidence="4" id="KW-1185">Reference proteome</keyword>
<dbReference type="CDD" id="cd01099">
    <property type="entry name" value="PAN_AP_HGF"/>
    <property type="match status" value="2"/>
</dbReference>
<sequence>VIFLLSAFLIICLDARSPYMRCFRKTFRRSIDNAQPMLELFYVTSYQCIDQCIFATNNNAPNARLCRSFVYDRSQHSCRLYDHDGNQPPSILHPADGYDYYKRTAILNQCSGPVAPVSSSPVIQLPSNHSLYAVKVTSTGDLPWRSQNYGSESSERSKVQIVERQYGTSDSERTRIPHQQHAHESKQLSGHFIPKLFGEKTKKEGPKQLDALASLVSDRKEDASTETVPQRRNQLTNLAESNSEFDYKRNRNPTLVVPRKLITAASPTIDNELIFDDEGKIGAHASQVHTVAVPPSTQFVEPIGSNSLTTVSMRGVSRHSQCPASTGYYIVIGSKMVLHSSSNENDVTVVEAVDQSQCARYCSANERPTGEPKKCSSMNYFPLSQKCELHSILATPHGPGNLIENDDVIYGEKFCLPAVSTANCHDDEMFVLFANKKLASQEFDVLSASSVTMCLLHCLESARCRLAVFDSNSQRCYLHDTNIADSRSAMKNASAGWVVVENGCNTYARHQRQQSSSSDSEDVVALREAQWTDWSDCQFRFRGRLVRARTRQCGGDCTGAGGLQVEPCN</sequence>
<dbReference type="SMART" id="SM00473">
    <property type="entry name" value="PAN_AP"/>
    <property type="match status" value="3"/>
</dbReference>
<dbReference type="AlphaFoldDB" id="A0A915AFB9"/>
<feature type="domain" description="Apple" evidence="3">
    <location>
        <begin position="424"/>
        <end position="504"/>
    </location>
</feature>
<evidence type="ECO:0000313" key="5">
    <source>
        <dbReference type="WBParaSite" id="PgR007_g081_t01"/>
    </source>
</evidence>
<feature type="domain" description="Apple" evidence="3">
    <location>
        <begin position="322"/>
        <end position="415"/>
    </location>
</feature>
<feature type="signal peptide" evidence="2">
    <location>
        <begin position="1"/>
        <end position="15"/>
    </location>
</feature>
<name>A0A915AFB9_PARUN</name>
<organism evidence="4 5">
    <name type="scientific">Parascaris univalens</name>
    <name type="common">Nematode worm</name>
    <dbReference type="NCBI Taxonomy" id="6257"/>
    <lineage>
        <taxon>Eukaryota</taxon>
        <taxon>Metazoa</taxon>
        <taxon>Ecdysozoa</taxon>
        <taxon>Nematoda</taxon>
        <taxon>Chromadorea</taxon>
        <taxon>Rhabditida</taxon>
        <taxon>Spirurina</taxon>
        <taxon>Ascaridomorpha</taxon>
        <taxon>Ascaridoidea</taxon>
        <taxon>Ascarididae</taxon>
        <taxon>Parascaris</taxon>
    </lineage>
</organism>
<dbReference type="InterPro" id="IPR003609">
    <property type="entry name" value="Pan_app"/>
</dbReference>
<dbReference type="SUPFAM" id="SSF57414">
    <property type="entry name" value="Hairpin loop containing domain-like"/>
    <property type="match status" value="3"/>
</dbReference>
<evidence type="ECO:0000313" key="4">
    <source>
        <dbReference type="Proteomes" id="UP000887569"/>
    </source>
</evidence>
<accession>A0A915AFB9</accession>
<dbReference type="Pfam" id="PF00024">
    <property type="entry name" value="PAN_1"/>
    <property type="match status" value="3"/>
</dbReference>
<dbReference type="PANTHER" id="PTHR47327">
    <property type="entry name" value="FI18240P1-RELATED"/>
    <property type="match status" value="1"/>
</dbReference>
<dbReference type="Gene3D" id="3.50.4.10">
    <property type="entry name" value="Hepatocyte Growth Factor"/>
    <property type="match status" value="3"/>
</dbReference>
<dbReference type="PROSITE" id="PS50948">
    <property type="entry name" value="PAN"/>
    <property type="match status" value="3"/>
</dbReference>
<protein>
    <submittedName>
        <fullName evidence="5">Apple domain-containing protein</fullName>
    </submittedName>
</protein>
<dbReference type="GO" id="GO:0009653">
    <property type="term" value="P:anatomical structure morphogenesis"/>
    <property type="evidence" value="ECO:0007669"/>
    <property type="project" value="TreeGrafter"/>
</dbReference>
<feature type="chain" id="PRO_5036735640" evidence="2">
    <location>
        <begin position="16"/>
        <end position="569"/>
    </location>
</feature>